<dbReference type="HAMAP" id="MF_00508">
    <property type="entry name" value="Ribosomal_uS10"/>
    <property type="match status" value="1"/>
</dbReference>
<dbReference type="NCBIfam" id="TIGR01049">
    <property type="entry name" value="rpsJ_bact"/>
    <property type="match status" value="1"/>
</dbReference>
<protein>
    <recommendedName>
        <fullName evidence="4">Small ribosomal subunit protein uS10 domain-containing protein</fullName>
    </recommendedName>
</protein>
<name>A0ABP1D5V0_9APHY</name>
<dbReference type="SMART" id="SM01403">
    <property type="entry name" value="Ribosomal_S10"/>
    <property type="match status" value="1"/>
</dbReference>
<dbReference type="EMBL" id="OZ037945">
    <property type="protein sequence ID" value="CAL1702457.1"/>
    <property type="molecule type" value="Genomic_DNA"/>
</dbReference>
<organism evidence="5 6">
    <name type="scientific">Somion occarium</name>
    <dbReference type="NCBI Taxonomy" id="3059160"/>
    <lineage>
        <taxon>Eukaryota</taxon>
        <taxon>Fungi</taxon>
        <taxon>Dikarya</taxon>
        <taxon>Basidiomycota</taxon>
        <taxon>Agaricomycotina</taxon>
        <taxon>Agaricomycetes</taxon>
        <taxon>Polyporales</taxon>
        <taxon>Cerrenaceae</taxon>
        <taxon>Somion</taxon>
    </lineage>
</organism>
<reference evidence="6" key="1">
    <citation type="submission" date="2024-04" db="EMBL/GenBank/DDBJ databases">
        <authorList>
            <person name="Shaw F."/>
            <person name="Minotto A."/>
        </authorList>
    </citation>
    <scope>NUCLEOTIDE SEQUENCE [LARGE SCALE GENOMIC DNA]</scope>
</reference>
<dbReference type="SUPFAM" id="SSF54999">
    <property type="entry name" value="Ribosomal protein S10"/>
    <property type="match status" value="1"/>
</dbReference>
<comment type="similarity">
    <text evidence="1">Belongs to the universal ribosomal protein uS10 family.</text>
</comment>
<evidence type="ECO:0000256" key="3">
    <source>
        <dbReference type="ARBA" id="ARBA00023274"/>
    </source>
</evidence>
<dbReference type="InterPro" id="IPR027486">
    <property type="entry name" value="Ribosomal_uS10_dom"/>
</dbReference>
<dbReference type="InterPro" id="IPR036838">
    <property type="entry name" value="Ribosomal_uS10_dom_sf"/>
</dbReference>
<proteinExistence type="inferred from homology"/>
<gene>
    <name evidence="5" type="ORF">GFSPODELE1_LOCUS4054</name>
</gene>
<evidence type="ECO:0000313" key="5">
    <source>
        <dbReference type="EMBL" id="CAL1702457.1"/>
    </source>
</evidence>
<dbReference type="PRINTS" id="PR00971">
    <property type="entry name" value="RIBOSOMALS10"/>
</dbReference>
<evidence type="ECO:0000256" key="2">
    <source>
        <dbReference type="ARBA" id="ARBA00022980"/>
    </source>
</evidence>
<evidence type="ECO:0000256" key="1">
    <source>
        <dbReference type="ARBA" id="ARBA00007102"/>
    </source>
</evidence>
<keyword evidence="6" id="KW-1185">Reference proteome</keyword>
<evidence type="ECO:0000313" key="6">
    <source>
        <dbReference type="Proteomes" id="UP001497453"/>
    </source>
</evidence>
<keyword evidence="2" id="KW-0689">Ribosomal protein</keyword>
<feature type="domain" description="Small ribosomal subunit protein uS10" evidence="4">
    <location>
        <begin position="87"/>
        <end position="184"/>
    </location>
</feature>
<dbReference type="Pfam" id="PF00338">
    <property type="entry name" value="Ribosomal_S10"/>
    <property type="match status" value="1"/>
</dbReference>
<dbReference type="PANTHER" id="PTHR11700">
    <property type="entry name" value="30S RIBOSOMAL PROTEIN S10 FAMILY MEMBER"/>
    <property type="match status" value="1"/>
</dbReference>
<accession>A0ABP1D5V0</accession>
<evidence type="ECO:0000259" key="4">
    <source>
        <dbReference type="SMART" id="SM01403"/>
    </source>
</evidence>
<dbReference type="Gene3D" id="3.30.70.600">
    <property type="entry name" value="Ribosomal protein S10 domain"/>
    <property type="match status" value="1"/>
</dbReference>
<dbReference type="Proteomes" id="UP001497453">
    <property type="component" value="Chromosome 2"/>
</dbReference>
<sequence length="250" mass="28078">MSAFRFVLPDTAIMIRRQCSRTPSMASRIASRSRMNHTFPGIIPASKRQQELVELLGQPEAAGSIVHGRSFLPAYYHPREHNIPVALIHFRSYHVPLLNLFMHFASHAASALAIPISKPIPLPTQRSLWTVPRSPFVHKQAQENFERRTHKRAIKAWDADDEVIDRWVKYMEAHVLAGVGMRVVRWQRAPVSVGTLTMDAVKNKFLLEMEAKTRSSEKVKALGEKIIEQELAAAASASADPTSQTIVQSS</sequence>
<keyword evidence="3" id="KW-0687">Ribonucleoprotein</keyword>
<dbReference type="InterPro" id="IPR001848">
    <property type="entry name" value="Ribosomal_uS10"/>
</dbReference>